<evidence type="ECO:0000313" key="4">
    <source>
        <dbReference type="EMBL" id="XCD08197.1"/>
    </source>
</evidence>
<proteinExistence type="predicted"/>
<keyword evidence="1" id="KW-1133">Transmembrane helix</keyword>
<feature type="transmembrane region" description="Helical" evidence="1">
    <location>
        <begin position="12"/>
        <end position="34"/>
    </location>
</feature>
<name>A0AAU8B394_9VIRU</name>
<evidence type="ECO:0000313" key="2">
    <source>
        <dbReference type="EMBL" id="XCD05410.1"/>
    </source>
</evidence>
<protein>
    <submittedName>
        <fullName evidence="2">Uncharacterized protein</fullName>
    </submittedName>
</protein>
<organism evidence="2">
    <name type="scientific">Dulem virus 163</name>
    <dbReference type="NCBI Taxonomy" id="3145640"/>
    <lineage>
        <taxon>Viruses</taxon>
        <taxon>Monodnaviria</taxon>
        <taxon>Sangervirae</taxon>
        <taxon>Phixviricota</taxon>
        <taxon>Malgrandaviricetes</taxon>
        <taxon>Petitvirales</taxon>
        <taxon>Microviridae</taxon>
        <taxon>Microvirus</taxon>
    </lineage>
</organism>
<dbReference type="EMBL" id="PP511556">
    <property type="protein sequence ID" value="XCD05410.1"/>
    <property type="molecule type" value="Genomic_DNA"/>
</dbReference>
<dbReference type="EMBL" id="PP511869">
    <property type="protein sequence ID" value="XCD08197.1"/>
    <property type="molecule type" value="Genomic_DNA"/>
</dbReference>
<keyword evidence="1" id="KW-0812">Transmembrane</keyword>
<evidence type="ECO:0000256" key="1">
    <source>
        <dbReference type="SAM" id="Phobius"/>
    </source>
</evidence>
<dbReference type="EMBL" id="PP511671">
    <property type="protein sequence ID" value="XCD06435.1"/>
    <property type="molecule type" value="Genomic_DNA"/>
</dbReference>
<sequence>MLDVIFRFCIKIVKFLFCAYILFNLLALVVNFFLVR</sequence>
<evidence type="ECO:0000313" key="3">
    <source>
        <dbReference type="EMBL" id="XCD06435.1"/>
    </source>
</evidence>
<accession>A0AAU8B394</accession>
<keyword evidence="1" id="KW-0472">Membrane</keyword>
<reference evidence="2" key="1">
    <citation type="submission" date="2024-03" db="EMBL/GenBank/DDBJ databases">
        <title>Diverse circular DNA viruses in blood, oral, and fecal samples of captive lemurs.</title>
        <authorList>
            <person name="Paietta E.N."/>
            <person name="Kraberger S."/>
            <person name="Lund M.C."/>
            <person name="Custer J.M."/>
            <person name="Vargas K.M."/>
            <person name="Ehmke E.E."/>
            <person name="Yoder A.D."/>
            <person name="Varsani A."/>
        </authorList>
    </citation>
    <scope>NUCLEOTIDE SEQUENCE</scope>
    <source>
        <strain evidence="2">Duke_24FS_83</strain>
        <strain evidence="3">Duke_25FS_105</strain>
        <strain evidence="4">Duke_29_44</strain>
    </source>
</reference>